<evidence type="ECO:0000256" key="9">
    <source>
        <dbReference type="SAM" id="Phobius"/>
    </source>
</evidence>
<evidence type="ECO:0000256" key="8">
    <source>
        <dbReference type="ARBA" id="ARBA00023012"/>
    </source>
</evidence>
<evidence type="ECO:0000256" key="5">
    <source>
        <dbReference type="ARBA" id="ARBA00022741"/>
    </source>
</evidence>
<keyword evidence="9" id="KW-0812">Transmembrane</keyword>
<dbReference type="GO" id="GO:0000155">
    <property type="term" value="F:phosphorelay sensor kinase activity"/>
    <property type="evidence" value="ECO:0007669"/>
    <property type="project" value="InterPro"/>
</dbReference>
<organism evidence="11 12">
    <name type="scientific">Ideonella alba</name>
    <dbReference type="NCBI Taxonomy" id="2824118"/>
    <lineage>
        <taxon>Bacteria</taxon>
        <taxon>Pseudomonadati</taxon>
        <taxon>Pseudomonadota</taxon>
        <taxon>Betaproteobacteria</taxon>
        <taxon>Burkholderiales</taxon>
        <taxon>Sphaerotilaceae</taxon>
        <taxon>Ideonella</taxon>
    </lineage>
</organism>
<keyword evidence="12" id="KW-1185">Reference proteome</keyword>
<dbReference type="Gene3D" id="1.20.5.1930">
    <property type="match status" value="1"/>
</dbReference>
<proteinExistence type="predicted"/>
<keyword evidence="9" id="KW-1133">Transmembrane helix</keyword>
<feature type="transmembrane region" description="Helical" evidence="9">
    <location>
        <begin position="179"/>
        <end position="200"/>
    </location>
</feature>
<evidence type="ECO:0000259" key="10">
    <source>
        <dbReference type="PROSITE" id="PS50109"/>
    </source>
</evidence>
<feature type="transmembrane region" description="Helical" evidence="9">
    <location>
        <begin position="240"/>
        <end position="258"/>
    </location>
</feature>
<dbReference type="GO" id="GO:0005524">
    <property type="term" value="F:ATP binding"/>
    <property type="evidence" value="ECO:0007669"/>
    <property type="project" value="UniProtKB-KW"/>
</dbReference>
<keyword evidence="9" id="KW-0472">Membrane</keyword>
<feature type="transmembrane region" description="Helical" evidence="9">
    <location>
        <begin position="293"/>
        <end position="313"/>
    </location>
</feature>
<dbReference type="Proteomes" id="UP000676246">
    <property type="component" value="Unassembled WGS sequence"/>
</dbReference>
<protein>
    <recommendedName>
        <fullName evidence="2">histidine kinase</fullName>
        <ecNumber evidence="2">2.7.13.3</ecNumber>
    </recommendedName>
</protein>
<dbReference type="PANTHER" id="PTHR24421:SF10">
    <property type="entry name" value="NITRATE_NITRITE SENSOR PROTEIN NARQ"/>
    <property type="match status" value="1"/>
</dbReference>
<dbReference type="InterPro" id="IPR003594">
    <property type="entry name" value="HATPase_dom"/>
</dbReference>
<dbReference type="RefSeq" id="WP_210851186.1">
    <property type="nucleotide sequence ID" value="NZ_JAGQDD010000001.1"/>
</dbReference>
<evidence type="ECO:0000256" key="1">
    <source>
        <dbReference type="ARBA" id="ARBA00000085"/>
    </source>
</evidence>
<dbReference type="EMBL" id="JAGQDD010000001">
    <property type="protein sequence ID" value="MBQ0929029.1"/>
    <property type="molecule type" value="Genomic_DNA"/>
</dbReference>
<dbReference type="Gene3D" id="3.30.565.10">
    <property type="entry name" value="Histidine kinase-like ATPase, C-terminal domain"/>
    <property type="match status" value="1"/>
</dbReference>
<keyword evidence="8" id="KW-0902">Two-component regulatory system</keyword>
<dbReference type="CDD" id="cd16917">
    <property type="entry name" value="HATPase_UhpB-NarQ-NarX-like"/>
    <property type="match status" value="1"/>
</dbReference>
<dbReference type="GO" id="GO:0016020">
    <property type="term" value="C:membrane"/>
    <property type="evidence" value="ECO:0007669"/>
    <property type="project" value="InterPro"/>
</dbReference>
<evidence type="ECO:0000256" key="2">
    <source>
        <dbReference type="ARBA" id="ARBA00012438"/>
    </source>
</evidence>
<feature type="transmembrane region" description="Helical" evidence="9">
    <location>
        <begin position="207"/>
        <end position="228"/>
    </location>
</feature>
<keyword evidence="5" id="KW-0547">Nucleotide-binding</keyword>
<dbReference type="InterPro" id="IPR011712">
    <property type="entry name" value="Sig_transdc_His_kin_sub3_dim/P"/>
</dbReference>
<reference evidence="11 12" key="1">
    <citation type="submission" date="2021-04" db="EMBL/GenBank/DDBJ databases">
        <title>The genome sequence of Ideonella sp. 3Y2.</title>
        <authorList>
            <person name="Liu Y."/>
        </authorList>
    </citation>
    <scope>NUCLEOTIDE SEQUENCE [LARGE SCALE GENOMIC DNA]</scope>
    <source>
        <strain evidence="11 12">3Y2</strain>
    </source>
</reference>
<dbReference type="Pfam" id="PF07730">
    <property type="entry name" value="HisKA_3"/>
    <property type="match status" value="1"/>
</dbReference>
<evidence type="ECO:0000256" key="4">
    <source>
        <dbReference type="ARBA" id="ARBA00022679"/>
    </source>
</evidence>
<feature type="domain" description="Histidine kinase" evidence="10">
    <location>
        <begin position="527"/>
        <end position="612"/>
    </location>
</feature>
<keyword evidence="3" id="KW-0597">Phosphoprotein</keyword>
<dbReference type="SUPFAM" id="SSF55874">
    <property type="entry name" value="ATPase domain of HSP90 chaperone/DNA topoisomerase II/histidine kinase"/>
    <property type="match status" value="1"/>
</dbReference>
<feature type="transmembrane region" description="Helical" evidence="9">
    <location>
        <begin position="320"/>
        <end position="341"/>
    </location>
</feature>
<dbReference type="SMART" id="SM00387">
    <property type="entry name" value="HATPase_c"/>
    <property type="match status" value="1"/>
</dbReference>
<dbReference type="Pfam" id="PF02518">
    <property type="entry name" value="HATPase_c"/>
    <property type="match status" value="1"/>
</dbReference>
<evidence type="ECO:0000256" key="3">
    <source>
        <dbReference type="ARBA" id="ARBA00022553"/>
    </source>
</evidence>
<keyword evidence="7" id="KW-0067">ATP-binding</keyword>
<sequence>MRYLMRWVGLCLLGGWWLGWAPPVLAGPDDDGVQTLRAAQVLLSTDDTRPAADDARWQPDALPAYRAAPAAWFRVEFTVADRAPSHALYLPYLYGGGSIWLNGHHIAEVNRTAPGLRVRWERPHLLLLPPQLLRNGRNELMIHASAAHYPPKTILPRLRIGPVQALQTAYEWRSFVTRAMPVIAIALCLAGGSVALFVWWRRRSEVVYGYFGMAALSWAFRSTTFTIDTWRDDLWDLWRLLYYVGTGGLVIGLCLLALHQAGWLRPGLRRALLTYWALGPIAYLVGTDRLADGVWVTGLLPLGGVALVAAIAGAFKRRNVASTTIALTLLMTFVAGAHDLLLARDSALLLQTLPEWSAHRFFLLHHAATLMLAVMGATLAERFVRSLHALERVNATLEARVQAREHEIAQSYQRIATLEAARAAADERQRIMQELHDGLGSQLFAGLAQAERGDLSGEQMASLLRDSIAEMRLAIDALTSGQDDFRAVFGNFRYRWEPRLRDFGVQGQWVFDLPEALPPIEPHAALQLLRIAQESLTNVIKHARARTVEVRLALRGRHLQLTVQDDGRGLDESGRSGHGLRNMRARAQRLGAELQIGGGPGGTRVALELPVT</sequence>
<evidence type="ECO:0000256" key="7">
    <source>
        <dbReference type="ARBA" id="ARBA00022840"/>
    </source>
</evidence>
<dbReference type="EC" id="2.7.13.3" evidence="2"/>
<gene>
    <name evidence="11" type="ORF">KAK03_00925</name>
</gene>
<dbReference type="InterPro" id="IPR005467">
    <property type="entry name" value="His_kinase_dom"/>
</dbReference>
<comment type="catalytic activity">
    <reaction evidence="1">
        <text>ATP + protein L-histidine = ADP + protein N-phospho-L-histidine.</text>
        <dbReference type="EC" id="2.7.13.3"/>
    </reaction>
</comment>
<evidence type="ECO:0000313" key="11">
    <source>
        <dbReference type="EMBL" id="MBQ0929029.1"/>
    </source>
</evidence>
<keyword evidence="6 11" id="KW-0418">Kinase</keyword>
<accession>A0A941BJF4</accession>
<feature type="transmembrane region" description="Helical" evidence="9">
    <location>
        <begin position="361"/>
        <end position="380"/>
    </location>
</feature>
<dbReference type="PANTHER" id="PTHR24421">
    <property type="entry name" value="NITRATE/NITRITE SENSOR PROTEIN NARX-RELATED"/>
    <property type="match status" value="1"/>
</dbReference>
<dbReference type="GO" id="GO:0046983">
    <property type="term" value="F:protein dimerization activity"/>
    <property type="evidence" value="ECO:0007669"/>
    <property type="project" value="InterPro"/>
</dbReference>
<feature type="transmembrane region" description="Helical" evidence="9">
    <location>
        <begin position="270"/>
        <end position="287"/>
    </location>
</feature>
<dbReference type="PROSITE" id="PS50109">
    <property type="entry name" value="HIS_KIN"/>
    <property type="match status" value="1"/>
</dbReference>
<name>A0A941BJF4_9BURK</name>
<evidence type="ECO:0000256" key="6">
    <source>
        <dbReference type="ARBA" id="ARBA00022777"/>
    </source>
</evidence>
<dbReference type="InterPro" id="IPR036890">
    <property type="entry name" value="HATPase_C_sf"/>
</dbReference>
<dbReference type="AlphaFoldDB" id="A0A941BJF4"/>
<dbReference type="InterPro" id="IPR050482">
    <property type="entry name" value="Sensor_HK_TwoCompSys"/>
</dbReference>
<dbReference type="Gene3D" id="2.60.120.260">
    <property type="entry name" value="Galactose-binding domain-like"/>
    <property type="match status" value="1"/>
</dbReference>
<keyword evidence="4" id="KW-0808">Transferase</keyword>
<evidence type="ECO:0000313" key="12">
    <source>
        <dbReference type="Proteomes" id="UP000676246"/>
    </source>
</evidence>
<comment type="caution">
    <text evidence="11">The sequence shown here is derived from an EMBL/GenBank/DDBJ whole genome shotgun (WGS) entry which is preliminary data.</text>
</comment>